<dbReference type="SUPFAM" id="SSF116734">
    <property type="entry name" value="DNA methylase specificity domain"/>
    <property type="match status" value="1"/>
</dbReference>
<feature type="domain" description="DNA methylase adenine-specific" evidence="10">
    <location>
        <begin position="195"/>
        <end position="351"/>
    </location>
</feature>
<evidence type="ECO:0000256" key="6">
    <source>
        <dbReference type="ARBA" id="ARBA00022747"/>
    </source>
</evidence>
<protein>
    <recommendedName>
        <fullName evidence="2">site-specific DNA-methyltransferase (adenine-specific)</fullName>
        <ecNumber evidence="2">2.1.1.72</ecNumber>
    </recommendedName>
</protein>
<dbReference type="InterPro" id="IPR029063">
    <property type="entry name" value="SAM-dependent_MTases_sf"/>
</dbReference>
<sequence>MSYAKHFYVERAMQDINFSISEAGNGADLVIAFAAFVAKKHSMSPSVSVAEALAGDDLPAAVKEFIAGEGAKWGSLSLSSFEKVSADDIKNYITDKIAERNERLGFAHGAVQNQPDTLNILNAGILDIKADDSVLDLGTGFAAFPIYVANHYSYKKLEGIEINAKTRLYASLLTYLAGLEIVITLGDVLKLSAAKKYNKIYAFPDLNADTTLPFIDKICELLADNGRAVVLLGQSFLFDESRSRKEERQKLIEGGFVEAVIELPVGVLQPFAGVNTCLLVLSKNNKSLRMVDASDFHEKTRRGASSLTAEAAEAIVKFIGQDSDKSRRLDYAEIKAKDYYLGSRAYFLEEKISLSGVDNYVKLSDLLEGKIMRGAQIKASELEELGSDDDTGLYYAFAKDIKDNSLASDLKPLKEIDKKLENIALKEGDLLLVMAMTETLKVACVEKLEGRKIIPASNIYIIRLDKSKILPTYFKMLLETEQAFKNFDAFASGTAIRAISVDYLNKLQIPLPALEVQNELVKKYRKIEDESESLKKRLAALAKEKGEVLASLF</sequence>
<dbReference type="GO" id="GO:0009307">
    <property type="term" value="P:DNA restriction-modification system"/>
    <property type="evidence" value="ECO:0007669"/>
    <property type="project" value="UniProtKB-KW"/>
</dbReference>
<keyword evidence="7" id="KW-0238">DNA-binding</keyword>
<dbReference type="InterPro" id="IPR051537">
    <property type="entry name" value="DNA_Adenine_Mtase"/>
</dbReference>
<keyword evidence="3" id="KW-0489">Methyltransferase</keyword>
<keyword evidence="9" id="KW-0175">Coiled coil</keyword>
<gene>
    <name evidence="11" type="ORF">SAMN04487775_107185</name>
</gene>
<evidence type="ECO:0000313" key="12">
    <source>
        <dbReference type="Proteomes" id="UP000182737"/>
    </source>
</evidence>
<accession>A0A1I3LTL7</accession>
<dbReference type="GO" id="GO:0032259">
    <property type="term" value="P:methylation"/>
    <property type="evidence" value="ECO:0007669"/>
    <property type="project" value="UniProtKB-KW"/>
</dbReference>
<evidence type="ECO:0000259" key="10">
    <source>
        <dbReference type="Pfam" id="PF02384"/>
    </source>
</evidence>
<dbReference type="GO" id="GO:0008170">
    <property type="term" value="F:N-methyltransferase activity"/>
    <property type="evidence" value="ECO:0007669"/>
    <property type="project" value="InterPro"/>
</dbReference>
<dbReference type="GO" id="GO:0003677">
    <property type="term" value="F:DNA binding"/>
    <property type="evidence" value="ECO:0007669"/>
    <property type="project" value="UniProtKB-KW"/>
</dbReference>
<keyword evidence="5" id="KW-0949">S-adenosyl-L-methionine</keyword>
<reference evidence="12" key="1">
    <citation type="submission" date="2016-10" db="EMBL/GenBank/DDBJ databases">
        <authorList>
            <person name="Varghese N."/>
            <person name="Submissions S."/>
        </authorList>
    </citation>
    <scope>NUCLEOTIDE SEQUENCE [LARGE SCALE GENOMIC DNA]</scope>
    <source>
        <strain evidence="12">XBD1002</strain>
    </source>
</reference>
<dbReference type="Pfam" id="PF02384">
    <property type="entry name" value="N6_Mtase"/>
    <property type="match status" value="1"/>
</dbReference>
<evidence type="ECO:0000256" key="4">
    <source>
        <dbReference type="ARBA" id="ARBA00022679"/>
    </source>
</evidence>
<dbReference type="InterPro" id="IPR044946">
    <property type="entry name" value="Restrct_endonuc_typeI_TRD_sf"/>
</dbReference>
<dbReference type="AlphaFoldDB" id="A0A1I3LTL7"/>
<name>A0A1I3LTL7_9SPIR</name>
<evidence type="ECO:0000256" key="2">
    <source>
        <dbReference type="ARBA" id="ARBA00011900"/>
    </source>
</evidence>
<dbReference type="Gene3D" id="3.40.50.150">
    <property type="entry name" value="Vaccinia Virus protein VP39"/>
    <property type="match status" value="1"/>
</dbReference>
<evidence type="ECO:0000256" key="3">
    <source>
        <dbReference type="ARBA" id="ARBA00022603"/>
    </source>
</evidence>
<keyword evidence="6" id="KW-0680">Restriction system</keyword>
<comment type="catalytic activity">
    <reaction evidence="8">
        <text>a 2'-deoxyadenosine in DNA + S-adenosyl-L-methionine = an N(6)-methyl-2'-deoxyadenosine in DNA + S-adenosyl-L-homocysteine + H(+)</text>
        <dbReference type="Rhea" id="RHEA:15197"/>
        <dbReference type="Rhea" id="RHEA-COMP:12418"/>
        <dbReference type="Rhea" id="RHEA-COMP:12419"/>
        <dbReference type="ChEBI" id="CHEBI:15378"/>
        <dbReference type="ChEBI" id="CHEBI:57856"/>
        <dbReference type="ChEBI" id="CHEBI:59789"/>
        <dbReference type="ChEBI" id="CHEBI:90615"/>
        <dbReference type="ChEBI" id="CHEBI:90616"/>
        <dbReference type="EC" id="2.1.1.72"/>
    </reaction>
</comment>
<feature type="coiled-coil region" evidence="9">
    <location>
        <begin position="517"/>
        <end position="544"/>
    </location>
</feature>
<evidence type="ECO:0000256" key="5">
    <source>
        <dbReference type="ARBA" id="ARBA00022691"/>
    </source>
</evidence>
<proteinExistence type="inferred from homology"/>
<dbReference type="PROSITE" id="PS00018">
    <property type="entry name" value="EF_HAND_1"/>
    <property type="match status" value="1"/>
</dbReference>
<dbReference type="OrthoDB" id="9795776at2"/>
<evidence type="ECO:0000256" key="7">
    <source>
        <dbReference type="ARBA" id="ARBA00023125"/>
    </source>
</evidence>
<dbReference type="InterPro" id="IPR018247">
    <property type="entry name" value="EF_Hand_1_Ca_BS"/>
</dbReference>
<keyword evidence="12" id="KW-1185">Reference proteome</keyword>
<keyword evidence="4" id="KW-0808">Transferase</keyword>
<dbReference type="EC" id="2.1.1.72" evidence="2"/>
<dbReference type="Gene3D" id="3.90.220.20">
    <property type="entry name" value="DNA methylase specificity domains"/>
    <property type="match status" value="1"/>
</dbReference>
<dbReference type="PANTHER" id="PTHR42933:SF3">
    <property type="entry name" value="TYPE I RESTRICTION ENZYME MJAVIII METHYLASE SUBUNIT"/>
    <property type="match status" value="1"/>
</dbReference>
<evidence type="ECO:0000256" key="1">
    <source>
        <dbReference type="ARBA" id="ARBA00006594"/>
    </source>
</evidence>
<dbReference type="SUPFAM" id="SSF53335">
    <property type="entry name" value="S-adenosyl-L-methionine-dependent methyltransferases"/>
    <property type="match status" value="1"/>
</dbReference>
<dbReference type="Proteomes" id="UP000182737">
    <property type="component" value="Unassembled WGS sequence"/>
</dbReference>
<evidence type="ECO:0000256" key="9">
    <source>
        <dbReference type="SAM" id="Coils"/>
    </source>
</evidence>
<evidence type="ECO:0000313" key="11">
    <source>
        <dbReference type="EMBL" id="SFI88033.1"/>
    </source>
</evidence>
<dbReference type="RefSeq" id="WP_074932453.1">
    <property type="nucleotide sequence ID" value="NZ_FORI01000007.1"/>
</dbReference>
<evidence type="ECO:0000256" key="8">
    <source>
        <dbReference type="ARBA" id="ARBA00047942"/>
    </source>
</evidence>
<comment type="similarity">
    <text evidence="1">Belongs to the N(4)/N(6)-methyltransferase family.</text>
</comment>
<dbReference type="PANTHER" id="PTHR42933">
    <property type="entry name" value="SLR6095 PROTEIN"/>
    <property type="match status" value="1"/>
</dbReference>
<dbReference type="GO" id="GO:0009007">
    <property type="term" value="F:site-specific DNA-methyltransferase (adenine-specific) activity"/>
    <property type="evidence" value="ECO:0007669"/>
    <property type="project" value="UniProtKB-EC"/>
</dbReference>
<dbReference type="InterPro" id="IPR003356">
    <property type="entry name" value="DNA_methylase_A-5"/>
</dbReference>
<dbReference type="EMBL" id="FORI01000007">
    <property type="protein sequence ID" value="SFI88033.1"/>
    <property type="molecule type" value="Genomic_DNA"/>
</dbReference>
<organism evidence="11 12">
    <name type="scientific">Treponema bryantii</name>
    <dbReference type="NCBI Taxonomy" id="163"/>
    <lineage>
        <taxon>Bacteria</taxon>
        <taxon>Pseudomonadati</taxon>
        <taxon>Spirochaetota</taxon>
        <taxon>Spirochaetia</taxon>
        <taxon>Spirochaetales</taxon>
        <taxon>Treponemataceae</taxon>
        <taxon>Treponema</taxon>
    </lineage>
</organism>